<dbReference type="CDD" id="cd21132">
    <property type="entry name" value="EVE-like"/>
    <property type="match status" value="1"/>
</dbReference>
<name>A0ABV7TXG1_9NEIS</name>
<dbReference type="HAMAP" id="MF_00771">
    <property type="entry name" value="UPF0310"/>
    <property type="match status" value="1"/>
</dbReference>
<dbReference type="InterPro" id="IPR002740">
    <property type="entry name" value="EVE_domain"/>
</dbReference>
<sequence>MSRYWIGVASRDHVGRGLAGGFAQLCHGKAGALARMQPGDGLVYYSPREQFDGNTPCQCFTAIGIVLPRPPYQVSMAPDFTPWRRDIAFVAANPAPVRPLLTQLACIPDPQHWGQAFRFGVLQISGGDFALIASAMGATLPPDMSME</sequence>
<dbReference type="Gene3D" id="3.10.590.10">
    <property type="entry name" value="ph1033 like domains"/>
    <property type="match status" value="1"/>
</dbReference>
<dbReference type="InterPro" id="IPR022996">
    <property type="entry name" value="UPF0310"/>
</dbReference>
<evidence type="ECO:0000259" key="2">
    <source>
        <dbReference type="Pfam" id="PF01878"/>
    </source>
</evidence>
<feature type="domain" description="EVE" evidence="2">
    <location>
        <begin position="3"/>
        <end position="134"/>
    </location>
</feature>
<comment type="caution">
    <text evidence="3">The sequence shown here is derived from an EMBL/GenBank/DDBJ whole genome shotgun (WGS) entry which is preliminary data.</text>
</comment>
<evidence type="ECO:0000256" key="1">
    <source>
        <dbReference type="HAMAP-Rule" id="MF_00771"/>
    </source>
</evidence>
<reference evidence="4" key="1">
    <citation type="journal article" date="2019" name="Int. J. Syst. Evol. Microbiol.">
        <title>The Global Catalogue of Microorganisms (GCM) 10K type strain sequencing project: providing services to taxonomists for standard genome sequencing and annotation.</title>
        <authorList>
            <consortium name="The Broad Institute Genomics Platform"/>
            <consortium name="The Broad Institute Genome Sequencing Center for Infectious Disease"/>
            <person name="Wu L."/>
            <person name="Ma J."/>
        </authorList>
    </citation>
    <scope>NUCLEOTIDE SEQUENCE [LARGE SCALE GENOMIC DNA]</scope>
    <source>
        <strain evidence="4">KCTC 42195</strain>
    </source>
</reference>
<dbReference type="RefSeq" id="WP_390281010.1">
    <property type="nucleotide sequence ID" value="NZ_JBHRYH010000045.1"/>
</dbReference>
<accession>A0ABV7TXG1</accession>
<evidence type="ECO:0000313" key="4">
    <source>
        <dbReference type="Proteomes" id="UP001595636"/>
    </source>
</evidence>
<evidence type="ECO:0000313" key="3">
    <source>
        <dbReference type="EMBL" id="MFC3627400.1"/>
    </source>
</evidence>
<dbReference type="InterPro" id="IPR015947">
    <property type="entry name" value="PUA-like_sf"/>
</dbReference>
<protein>
    <recommendedName>
        <fullName evidence="1">UPF0310 protein ACFOKJ_14875</fullName>
    </recommendedName>
</protein>
<gene>
    <name evidence="3" type="ORF">ACFOKJ_14875</name>
</gene>
<comment type="similarity">
    <text evidence="1">Belongs to the UPF0310 family.</text>
</comment>
<dbReference type="Proteomes" id="UP001595636">
    <property type="component" value="Unassembled WGS sequence"/>
</dbReference>
<keyword evidence="4" id="KW-1185">Reference proteome</keyword>
<dbReference type="Pfam" id="PF01878">
    <property type="entry name" value="EVE"/>
    <property type="match status" value="1"/>
</dbReference>
<dbReference type="EMBL" id="JBHRYH010000045">
    <property type="protein sequence ID" value="MFC3627400.1"/>
    <property type="molecule type" value="Genomic_DNA"/>
</dbReference>
<proteinExistence type="inferred from homology"/>
<dbReference type="SUPFAM" id="SSF88697">
    <property type="entry name" value="PUA domain-like"/>
    <property type="match status" value="1"/>
</dbReference>
<dbReference type="NCBIfam" id="NF002616">
    <property type="entry name" value="PRK02268.1-2"/>
    <property type="match status" value="1"/>
</dbReference>
<organism evidence="3 4">
    <name type="scientific">Vogesella amnigena</name>
    <dbReference type="NCBI Taxonomy" id="1507449"/>
    <lineage>
        <taxon>Bacteria</taxon>
        <taxon>Pseudomonadati</taxon>
        <taxon>Pseudomonadota</taxon>
        <taxon>Betaproteobacteria</taxon>
        <taxon>Neisseriales</taxon>
        <taxon>Chromobacteriaceae</taxon>
        <taxon>Vogesella</taxon>
    </lineage>
</organism>